<dbReference type="EMBL" id="JBICBT010001075">
    <property type="protein sequence ID" value="KAL3084527.1"/>
    <property type="molecule type" value="Genomic_DNA"/>
</dbReference>
<dbReference type="PANTHER" id="PTHR47250:SF3">
    <property type="entry name" value="HISTONE-LYSINE N-METHYLTRANSFERASE SET-6"/>
    <property type="match status" value="1"/>
</dbReference>
<reference evidence="7 8" key="1">
    <citation type="submission" date="2024-10" db="EMBL/GenBank/DDBJ databases">
        <authorList>
            <person name="Kim D."/>
        </authorList>
    </citation>
    <scope>NUCLEOTIDE SEQUENCE [LARGE SCALE GENOMIC DNA]</scope>
    <source>
        <strain evidence="7">BH-2024</strain>
    </source>
</reference>
<keyword evidence="2" id="KW-0158">Chromosome</keyword>
<dbReference type="InterPro" id="IPR007728">
    <property type="entry name" value="Pre-SET_dom"/>
</dbReference>
<feature type="region of interest" description="Disordered" evidence="5">
    <location>
        <begin position="353"/>
        <end position="420"/>
    </location>
</feature>
<evidence type="ECO:0000313" key="8">
    <source>
        <dbReference type="Proteomes" id="UP001620626"/>
    </source>
</evidence>
<feature type="compositionally biased region" description="Polar residues" evidence="5">
    <location>
        <begin position="541"/>
        <end position="551"/>
    </location>
</feature>
<feature type="compositionally biased region" description="Acidic residues" evidence="5">
    <location>
        <begin position="353"/>
        <end position="362"/>
    </location>
</feature>
<comment type="caution">
    <text evidence="7">The sequence shown here is derived from an EMBL/GenBank/DDBJ whole genome shotgun (WGS) entry which is preliminary data.</text>
</comment>
<feature type="region of interest" description="Disordered" evidence="5">
    <location>
        <begin position="315"/>
        <end position="339"/>
    </location>
</feature>
<keyword evidence="4" id="KW-0949">S-adenosyl-L-methionine</keyword>
<feature type="compositionally biased region" description="Polar residues" evidence="5">
    <location>
        <begin position="566"/>
        <end position="578"/>
    </location>
</feature>
<dbReference type="GO" id="GO:0008168">
    <property type="term" value="F:methyltransferase activity"/>
    <property type="evidence" value="ECO:0007669"/>
    <property type="project" value="UniProtKB-KW"/>
</dbReference>
<dbReference type="GO" id="GO:0032259">
    <property type="term" value="P:methylation"/>
    <property type="evidence" value="ECO:0007669"/>
    <property type="project" value="UniProtKB-KW"/>
</dbReference>
<evidence type="ECO:0000256" key="1">
    <source>
        <dbReference type="ARBA" id="ARBA00004286"/>
    </source>
</evidence>
<evidence type="ECO:0000256" key="3">
    <source>
        <dbReference type="ARBA" id="ARBA00022603"/>
    </source>
</evidence>
<feature type="domain" description="SET" evidence="6">
    <location>
        <begin position="158"/>
        <end position="281"/>
    </location>
</feature>
<dbReference type="InterPro" id="IPR053105">
    <property type="entry name" value="Class_V-like_SAM-MTase"/>
</dbReference>
<evidence type="ECO:0000256" key="2">
    <source>
        <dbReference type="ARBA" id="ARBA00022454"/>
    </source>
</evidence>
<feature type="region of interest" description="Disordered" evidence="5">
    <location>
        <begin position="487"/>
        <end position="621"/>
    </location>
</feature>
<feature type="compositionally biased region" description="Basic residues" evidence="5">
    <location>
        <begin position="586"/>
        <end position="596"/>
    </location>
</feature>
<dbReference type="AlphaFoldDB" id="A0ABD2J1Y2"/>
<dbReference type="Pfam" id="PF00856">
    <property type="entry name" value="SET"/>
    <property type="match status" value="1"/>
</dbReference>
<feature type="region of interest" description="Disordered" evidence="5">
    <location>
        <begin position="1"/>
        <end position="36"/>
    </location>
</feature>
<proteinExistence type="predicted"/>
<dbReference type="SMART" id="SM00317">
    <property type="entry name" value="SET"/>
    <property type="match status" value="1"/>
</dbReference>
<feature type="compositionally biased region" description="Polar residues" evidence="5">
    <location>
        <begin position="377"/>
        <end position="386"/>
    </location>
</feature>
<evidence type="ECO:0000256" key="5">
    <source>
        <dbReference type="SAM" id="MobiDB-lite"/>
    </source>
</evidence>
<protein>
    <recommendedName>
        <fullName evidence="6">SET domain-containing protein</fullName>
    </recommendedName>
</protein>
<dbReference type="InterPro" id="IPR046341">
    <property type="entry name" value="SET_dom_sf"/>
</dbReference>
<gene>
    <name evidence="7" type="ORF">niasHT_032849</name>
</gene>
<dbReference type="GO" id="GO:0005694">
    <property type="term" value="C:chromosome"/>
    <property type="evidence" value="ECO:0007669"/>
    <property type="project" value="UniProtKB-SubCell"/>
</dbReference>
<comment type="subcellular location">
    <subcellularLocation>
        <location evidence="1">Chromosome</location>
    </subcellularLocation>
</comment>
<evidence type="ECO:0000313" key="7">
    <source>
        <dbReference type="EMBL" id="KAL3084527.1"/>
    </source>
</evidence>
<dbReference type="Gene3D" id="2.170.270.10">
    <property type="entry name" value="SET domain"/>
    <property type="match status" value="1"/>
</dbReference>
<organism evidence="7 8">
    <name type="scientific">Heterodera trifolii</name>
    <dbReference type="NCBI Taxonomy" id="157864"/>
    <lineage>
        <taxon>Eukaryota</taxon>
        <taxon>Metazoa</taxon>
        <taxon>Ecdysozoa</taxon>
        <taxon>Nematoda</taxon>
        <taxon>Chromadorea</taxon>
        <taxon>Rhabditida</taxon>
        <taxon>Tylenchina</taxon>
        <taxon>Tylenchomorpha</taxon>
        <taxon>Tylenchoidea</taxon>
        <taxon>Heteroderidae</taxon>
        <taxon>Heteroderinae</taxon>
        <taxon>Heterodera</taxon>
    </lineage>
</organism>
<dbReference type="Pfam" id="PF05033">
    <property type="entry name" value="Pre-SET"/>
    <property type="match status" value="1"/>
</dbReference>
<feature type="compositionally biased region" description="Polar residues" evidence="5">
    <location>
        <begin position="11"/>
        <end position="32"/>
    </location>
</feature>
<dbReference type="InterPro" id="IPR001214">
    <property type="entry name" value="SET_dom"/>
</dbReference>
<dbReference type="Proteomes" id="UP001620626">
    <property type="component" value="Unassembled WGS sequence"/>
</dbReference>
<accession>A0ABD2J1Y2</accession>
<feature type="region of interest" description="Disordered" evidence="5">
    <location>
        <begin position="432"/>
        <end position="455"/>
    </location>
</feature>
<evidence type="ECO:0000259" key="6">
    <source>
        <dbReference type="PROSITE" id="PS50280"/>
    </source>
</evidence>
<keyword evidence="3" id="KW-0808">Transferase</keyword>
<sequence>MPEEMVENGLNMGQSLQNGQNPDQIANQNGPNLDQIDLNAPNQDELIESGKLGEVPIRLPRKYQDRVTQVGFTDHMIISDEETRQRFFKPKQQPCKCDECANDRTCACKKLSKFRIKGGKLVPTNTKLAPWDSPIVPCHERCKCRGKCGSSPVPIDPKRMYISYNEKTHFSLYAAESISRGEMIGEYLGEVSLEDESENFDYTFSVPIDKYNSGFDEKDFALVDASRRGNHTAIANHSCSPSAEPVYYYVQDADAELMHPTIGIFAKRKIYPGEEITIHYGMDYWAKRHQNGLHCECGSKLCFEKLGSKAFEEDCNESNDKNAANGSVPAPATNHESEKAVVIPMTLDEMLENSETGDDDSIATEQMPENSEDNADSMATEQQMPENSDEDYSIATEQPMPENSDEEYSMASEQMPYSDDDDDYVLSRLDNMPKKTTKKPSLAPKKKVPTKMPVEKQPAISDIEQEEMIAQVIAELEEEDRIAAAASTSKNVPNKIDRKISTDSSTNVRGGANQRKKEPKNKQIMQPSAELIELDNDSDADSNQIPWASTSKWDKNAASSSKHRATITQQAIKQNLLNQKGIGKMKGSKSAKKKHPLNNGGANNDAKRPRMGQANDEKGKGKMGEELMITFEPKMDYLVSEIRRIFWLSMEPFGITASQNMDVALKIFTQNLSTIEPAIIVKQLNEKFFADNFVENTQIGKKSAAQTKILFKIAIITENPIGLTQTVGKKELLFFYVCLLRRMNIFLDMPNKEKTFEFHEETVELIQFIGQFITKFMLELTKIHKMNQAVLEETTKFEETAKLDDAMCVVVYGILVVMAPLMEEKKTFFNKGQASVLALKKVEQIAKDNFATLLSKQKIDENIVEMWHKSAETAKQQPYLTVLPPRMNAMINFFVAQHEPNELKMIGKMYKMFFQNLDEYFKVVQAAQTKKDSNSLRNMALESLNTIFHEINNQLSNE</sequence>
<name>A0ABD2J1Y2_9BILA</name>
<keyword evidence="8" id="KW-1185">Reference proteome</keyword>
<evidence type="ECO:0000256" key="4">
    <source>
        <dbReference type="ARBA" id="ARBA00022691"/>
    </source>
</evidence>
<dbReference type="SUPFAM" id="SSF82199">
    <property type="entry name" value="SET domain"/>
    <property type="match status" value="1"/>
</dbReference>
<dbReference type="PROSITE" id="PS50280">
    <property type="entry name" value="SET"/>
    <property type="match status" value="1"/>
</dbReference>
<keyword evidence="3" id="KW-0489">Methyltransferase</keyword>
<dbReference type="PANTHER" id="PTHR47250">
    <property type="entry name" value="HISTONE-LYSINE N-METHYLTRANSFERASE SET-6"/>
    <property type="match status" value="1"/>
</dbReference>